<name>A0A1H8IJE5_9BURK</name>
<dbReference type="AlphaFoldDB" id="A0A1H8IJE5"/>
<evidence type="ECO:0000313" key="3">
    <source>
        <dbReference type="EMBL" id="SEN69000.1"/>
    </source>
</evidence>
<feature type="transmembrane region" description="Helical" evidence="2">
    <location>
        <begin position="6"/>
        <end position="23"/>
    </location>
</feature>
<sequence>MWQELIVYLIVAVAALYTVWRLMPAAWRQRLGGKPGGCGDAGSSDACAHCPSKRDGGSCH</sequence>
<reference evidence="3 4" key="1">
    <citation type="submission" date="2016-10" db="EMBL/GenBank/DDBJ databases">
        <authorList>
            <person name="de Groot N.N."/>
        </authorList>
    </citation>
    <scope>NUCLEOTIDE SEQUENCE [LARGE SCALE GENOMIC DNA]</scope>
    <source>
        <strain evidence="3 4">DSM 15123</strain>
    </source>
</reference>
<evidence type="ECO:0000313" key="4">
    <source>
        <dbReference type="Proteomes" id="UP000199531"/>
    </source>
</evidence>
<gene>
    <name evidence="3" type="ORF">SAMN02745977_01794</name>
</gene>
<dbReference type="RefSeq" id="WP_091816834.1">
    <property type="nucleotide sequence ID" value="NZ_FOCW01000004.1"/>
</dbReference>
<dbReference type="OrthoDB" id="8814382at2"/>
<keyword evidence="4" id="KW-1185">Reference proteome</keyword>
<evidence type="ECO:0008006" key="5">
    <source>
        <dbReference type="Google" id="ProtNLM"/>
    </source>
</evidence>
<keyword evidence="2" id="KW-1133">Transmembrane helix</keyword>
<proteinExistence type="predicted"/>
<keyword evidence="2" id="KW-0472">Membrane</keyword>
<evidence type="ECO:0000256" key="2">
    <source>
        <dbReference type="SAM" id="Phobius"/>
    </source>
</evidence>
<keyword evidence="2" id="KW-0812">Transmembrane</keyword>
<dbReference type="STRING" id="1121117.SAMN02745977_01794"/>
<protein>
    <recommendedName>
        <fullName evidence="5">Virus attachment protein p12 family protein</fullName>
    </recommendedName>
</protein>
<dbReference type="Proteomes" id="UP000199531">
    <property type="component" value="Unassembled WGS sequence"/>
</dbReference>
<evidence type="ECO:0000256" key="1">
    <source>
        <dbReference type="SAM" id="MobiDB-lite"/>
    </source>
</evidence>
<dbReference type="EMBL" id="FOCW01000004">
    <property type="protein sequence ID" value="SEN69000.1"/>
    <property type="molecule type" value="Genomic_DNA"/>
</dbReference>
<feature type="region of interest" description="Disordered" evidence="1">
    <location>
        <begin position="33"/>
        <end position="60"/>
    </location>
</feature>
<accession>A0A1H8IJE5</accession>
<organism evidence="3 4">
    <name type="scientific">Brachymonas denitrificans DSM 15123</name>
    <dbReference type="NCBI Taxonomy" id="1121117"/>
    <lineage>
        <taxon>Bacteria</taxon>
        <taxon>Pseudomonadati</taxon>
        <taxon>Pseudomonadota</taxon>
        <taxon>Betaproteobacteria</taxon>
        <taxon>Burkholderiales</taxon>
        <taxon>Comamonadaceae</taxon>
        <taxon>Brachymonas</taxon>
    </lineage>
</organism>